<evidence type="ECO:0000313" key="3">
    <source>
        <dbReference type="Proteomes" id="UP000011509"/>
    </source>
</evidence>
<protein>
    <submittedName>
        <fullName evidence="2">Uncharacterized protein</fullName>
    </submittedName>
</protein>
<sequence length="777" mass="87184">MINTHDTRLYVDENGEIRAYRLNAVRLVFPGLTDETDERRLENLIPLDDVAEDILNEYGIDLLELLTWPGKSQQEYFLIGHSKDGGAGSQADHPAESPDVGGDDTTGRTGTQTTIEDAFDGEDDATTADGESDQPVSEGRDGDRDTRADRIKAIVDDHYGHLLSTQTCAIDLGPVGQMPVPTSRLLQPKNLSITPPTVSQTAATAELVHHLNEERISYLHHSLLEPAGEKAPHDYLVTSRLAPFGTGHGIVTEDDLEQHLAADNDYRISDYVPGPSTDNWDLPVEAHKRYANKQTTHPSKLEQYDEMSLRDGSVEALGIGFPDYRALLAGRIHNDDRYEELFGAYGRIPITKANLEHFFTVLPEYFEVSSFGQLTTVDEPRVYTEELGSDVPGTRQSYGTDHTGDSTALSDSSDEESEPHKELVIERIKFLLRHGHEIVAVDQDIIRIDLDDPDPTEEQYLDGESRPDIVSQKDGEILFHEIEVENDTKPAALLTNLARADAHDHPVHVITESESEAQGKLWSDPPEAKDGPVSMAFKDTDDVGTIPYNQGKTVSTDECWYLLPRVLSESTWRLLPTDTAQLVGPDGSILAEGDAERPVESFEFHTPRVREDGSDWVLESASGEELRRRQTKDAAASGYTYIRKPLIPTRFEYLENTTVEFQSGNGFTIFEKPPLWEQPQQNASIRYEEAAKTFVELVTVEEEGTEIPIPTLRRRFKTWYTEQTDLKEPNKTWFGRALRVYFEVDDENDHNKTLVDRTFRFSEGLESPALSFIDDEA</sequence>
<feature type="region of interest" description="Disordered" evidence="1">
    <location>
        <begin position="386"/>
        <end position="420"/>
    </location>
</feature>
<dbReference type="EMBL" id="AOJL01000055">
    <property type="protein sequence ID" value="ELZ44906.1"/>
    <property type="molecule type" value="Genomic_DNA"/>
</dbReference>
<name>M0EAS2_9EURY</name>
<organism evidence="2 3">
    <name type="scientific">Halorubrum coriense DSM 10284</name>
    <dbReference type="NCBI Taxonomy" id="1227466"/>
    <lineage>
        <taxon>Archaea</taxon>
        <taxon>Methanobacteriati</taxon>
        <taxon>Methanobacteriota</taxon>
        <taxon>Stenosarchaea group</taxon>
        <taxon>Halobacteria</taxon>
        <taxon>Halobacteriales</taxon>
        <taxon>Haloferacaceae</taxon>
        <taxon>Halorubrum</taxon>
    </lineage>
</organism>
<proteinExistence type="predicted"/>
<dbReference type="OrthoDB" id="326288at2157"/>
<comment type="caution">
    <text evidence="2">The sequence shown here is derived from an EMBL/GenBank/DDBJ whole genome shotgun (WGS) entry which is preliminary data.</text>
</comment>
<evidence type="ECO:0000256" key="1">
    <source>
        <dbReference type="SAM" id="MobiDB-lite"/>
    </source>
</evidence>
<feature type="region of interest" description="Disordered" evidence="1">
    <location>
        <begin position="81"/>
        <end position="145"/>
    </location>
</feature>
<dbReference type="AlphaFoldDB" id="M0EAS2"/>
<dbReference type="RefSeq" id="WP_006114108.1">
    <property type="nucleotide sequence ID" value="NZ_AOJL01000055.1"/>
</dbReference>
<gene>
    <name evidence="2" type="ORF">C464_12880</name>
</gene>
<feature type="compositionally biased region" description="Polar residues" evidence="1">
    <location>
        <begin position="394"/>
        <end position="411"/>
    </location>
</feature>
<dbReference type="PATRIC" id="fig|1227466.3.peg.2574"/>
<feature type="compositionally biased region" description="Acidic residues" evidence="1">
    <location>
        <begin position="117"/>
        <end position="132"/>
    </location>
</feature>
<keyword evidence="3" id="KW-1185">Reference proteome</keyword>
<accession>M0EAS2</accession>
<dbReference type="Proteomes" id="UP000011509">
    <property type="component" value="Unassembled WGS sequence"/>
</dbReference>
<feature type="compositionally biased region" description="Low complexity" evidence="1">
    <location>
        <begin position="107"/>
        <end position="116"/>
    </location>
</feature>
<evidence type="ECO:0000313" key="2">
    <source>
        <dbReference type="EMBL" id="ELZ44906.1"/>
    </source>
</evidence>
<reference evidence="2 3" key="1">
    <citation type="journal article" date="2014" name="PLoS Genet.">
        <title>Phylogenetically driven sequencing of extremely halophilic archaea reveals strategies for static and dynamic osmo-response.</title>
        <authorList>
            <person name="Becker E.A."/>
            <person name="Seitzer P.M."/>
            <person name="Tritt A."/>
            <person name="Larsen D."/>
            <person name="Krusor M."/>
            <person name="Yao A.I."/>
            <person name="Wu D."/>
            <person name="Madern D."/>
            <person name="Eisen J.A."/>
            <person name="Darling A.E."/>
            <person name="Facciotti M.T."/>
        </authorList>
    </citation>
    <scope>NUCLEOTIDE SEQUENCE [LARGE SCALE GENOMIC DNA]</scope>
    <source>
        <strain evidence="2 3">DSM 10284</strain>
    </source>
</reference>